<dbReference type="Proteomes" id="UP000619033">
    <property type="component" value="Unassembled WGS sequence"/>
</dbReference>
<evidence type="ECO:0000256" key="1">
    <source>
        <dbReference type="ARBA" id="ARBA00004761"/>
    </source>
</evidence>
<dbReference type="GO" id="GO:0046316">
    <property type="term" value="F:gluconokinase activity"/>
    <property type="evidence" value="ECO:0007669"/>
    <property type="project" value="UniProtKB-EC"/>
</dbReference>
<dbReference type="GO" id="GO:0005737">
    <property type="term" value="C:cytoplasm"/>
    <property type="evidence" value="ECO:0007669"/>
    <property type="project" value="TreeGrafter"/>
</dbReference>
<dbReference type="EMBL" id="JAESVP010000005">
    <property type="protein sequence ID" value="MBL4928645.1"/>
    <property type="molecule type" value="Genomic_DNA"/>
</dbReference>
<dbReference type="Gene3D" id="3.40.50.300">
    <property type="entry name" value="P-loop containing nucleotide triphosphate hydrolases"/>
    <property type="match status" value="1"/>
</dbReference>
<comment type="catalytic activity">
    <reaction evidence="9 10">
        <text>D-gluconate + ATP = 6-phospho-D-gluconate + ADP + H(+)</text>
        <dbReference type="Rhea" id="RHEA:19433"/>
        <dbReference type="ChEBI" id="CHEBI:15378"/>
        <dbReference type="ChEBI" id="CHEBI:18391"/>
        <dbReference type="ChEBI" id="CHEBI:30616"/>
        <dbReference type="ChEBI" id="CHEBI:58759"/>
        <dbReference type="ChEBI" id="CHEBI:456216"/>
        <dbReference type="EC" id="2.7.1.12"/>
    </reaction>
</comment>
<gene>
    <name evidence="11" type="ORF">JI744_11060</name>
</gene>
<dbReference type="CDD" id="cd02021">
    <property type="entry name" value="GntK"/>
    <property type="match status" value="1"/>
</dbReference>
<comment type="similarity">
    <text evidence="2 10">Belongs to the gluconokinase GntK/GntV family.</text>
</comment>
<sequence>MGASDPLRLVLMGVAGSGKTSVGLALAALLGARYLDGDDLHPPANIAKMAAGIALTDADRAPWLAAVGDLLAPPGRWIVGCSALKRSYRDIIRNHAHSPVIFVHLAGSRALIGARMAARTGHFMPESLLDSQFATLEPPGPEEGAITVNIALPLPDLVADIAERLG</sequence>
<dbReference type="FunFam" id="3.40.50.300:FF:000522">
    <property type="entry name" value="Gluconokinase"/>
    <property type="match status" value="1"/>
</dbReference>
<evidence type="ECO:0000256" key="5">
    <source>
        <dbReference type="ARBA" id="ARBA00022741"/>
    </source>
</evidence>
<dbReference type="EC" id="2.7.1.12" evidence="3 10"/>
<reference evidence="11" key="1">
    <citation type="submission" date="2021-01" db="EMBL/GenBank/DDBJ databases">
        <title>Genome seq and assembly of Tabrizicola sp. KVB23.</title>
        <authorList>
            <person name="Chhetri G."/>
        </authorList>
    </citation>
    <scope>NUCLEOTIDE SEQUENCE</scope>
    <source>
        <strain evidence="11">KVB23</strain>
    </source>
</reference>
<evidence type="ECO:0000256" key="7">
    <source>
        <dbReference type="ARBA" id="ARBA00022840"/>
    </source>
</evidence>
<dbReference type="SUPFAM" id="SSF52540">
    <property type="entry name" value="P-loop containing nucleoside triphosphate hydrolases"/>
    <property type="match status" value="1"/>
</dbReference>
<evidence type="ECO:0000256" key="10">
    <source>
        <dbReference type="RuleBase" id="RU363066"/>
    </source>
</evidence>
<evidence type="ECO:0000313" key="11">
    <source>
        <dbReference type="EMBL" id="MBL4928645.1"/>
    </source>
</evidence>
<evidence type="ECO:0000256" key="3">
    <source>
        <dbReference type="ARBA" id="ARBA00012054"/>
    </source>
</evidence>
<evidence type="ECO:0000313" key="12">
    <source>
        <dbReference type="Proteomes" id="UP000619033"/>
    </source>
</evidence>
<keyword evidence="7 10" id="KW-0067">ATP-binding</keyword>
<dbReference type="AlphaFoldDB" id="A0A8J7MTE7"/>
<keyword evidence="6 10" id="KW-0418">Kinase</keyword>
<keyword evidence="12" id="KW-1185">Reference proteome</keyword>
<dbReference type="GO" id="GO:0019521">
    <property type="term" value="P:D-gluconate metabolic process"/>
    <property type="evidence" value="ECO:0007669"/>
    <property type="project" value="UniProtKB-KW"/>
</dbReference>
<evidence type="ECO:0000256" key="8">
    <source>
        <dbReference type="ARBA" id="ARBA00023064"/>
    </source>
</evidence>
<keyword evidence="5 10" id="KW-0547">Nucleotide-binding</keyword>
<name>A0A8J7MTE7_9RHOB</name>
<dbReference type="PANTHER" id="PTHR43442">
    <property type="entry name" value="GLUCONOKINASE-RELATED"/>
    <property type="match status" value="1"/>
</dbReference>
<evidence type="ECO:0000256" key="2">
    <source>
        <dbReference type="ARBA" id="ARBA00008420"/>
    </source>
</evidence>
<evidence type="ECO:0000256" key="4">
    <source>
        <dbReference type="ARBA" id="ARBA00022679"/>
    </source>
</evidence>
<evidence type="ECO:0000256" key="9">
    <source>
        <dbReference type="ARBA" id="ARBA00048090"/>
    </source>
</evidence>
<comment type="caution">
    <text evidence="11">The sequence shown here is derived from an EMBL/GenBank/DDBJ whole genome shotgun (WGS) entry which is preliminary data.</text>
</comment>
<dbReference type="InterPro" id="IPR006001">
    <property type="entry name" value="Therm_gnt_kin"/>
</dbReference>
<dbReference type="GO" id="GO:0005524">
    <property type="term" value="F:ATP binding"/>
    <property type="evidence" value="ECO:0007669"/>
    <property type="project" value="UniProtKB-KW"/>
</dbReference>
<dbReference type="NCBIfam" id="TIGR01313">
    <property type="entry name" value="therm_gnt_kin"/>
    <property type="match status" value="1"/>
</dbReference>
<keyword evidence="4 10" id="KW-0808">Transferase</keyword>
<protein>
    <recommendedName>
        <fullName evidence="3 10">Gluconokinase</fullName>
        <ecNumber evidence="3 10">2.7.1.12</ecNumber>
    </recommendedName>
</protein>
<proteinExistence type="inferred from homology"/>
<accession>A0A8J7MTE7</accession>
<dbReference type="InterPro" id="IPR027417">
    <property type="entry name" value="P-loop_NTPase"/>
</dbReference>
<dbReference type="PANTHER" id="PTHR43442:SF3">
    <property type="entry name" value="GLUCONOKINASE-RELATED"/>
    <property type="match status" value="1"/>
</dbReference>
<evidence type="ECO:0000256" key="6">
    <source>
        <dbReference type="ARBA" id="ARBA00022777"/>
    </source>
</evidence>
<comment type="pathway">
    <text evidence="1">Carbohydrate acid metabolism.</text>
</comment>
<organism evidence="11 12">
    <name type="scientific">Fuscibacter oryzae</name>
    <dbReference type="NCBI Taxonomy" id="2803939"/>
    <lineage>
        <taxon>Bacteria</taxon>
        <taxon>Pseudomonadati</taxon>
        <taxon>Pseudomonadota</taxon>
        <taxon>Alphaproteobacteria</taxon>
        <taxon>Rhodobacterales</taxon>
        <taxon>Paracoccaceae</taxon>
        <taxon>Fuscibacter</taxon>
    </lineage>
</organism>
<keyword evidence="8" id="KW-0311">Gluconate utilization</keyword>